<feature type="region of interest" description="Disordered" evidence="1">
    <location>
        <begin position="72"/>
        <end position="95"/>
    </location>
</feature>
<comment type="caution">
    <text evidence="3">The sequence shown here is derived from an EMBL/GenBank/DDBJ whole genome shotgun (WGS) entry which is preliminary data.</text>
</comment>
<dbReference type="RefSeq" id="WP_126719647.1">
    <property type="nucleotide sequence ID" value="NZ_RWJF01000001.1"/>
</dbReference>
<reference evidence="3 4" key="1">
    <citation type="submission" date="2018-12" db="EMBL/GenBank/DDBJ databases">
        <title>Sphingomonas sp. HMF7854 Genome sequencing and assembly.</title>
        <authorList>
            <person name="Cha I."/>
            <person name="Kang H."/>
            <person name="Kim H."/>
            <person name="Kang J."/>
            <person name="Joh K."/>
        </authorList>
    </citation>
    <scope>NUCLEOTIDE SEQUENCE [LARGE SCALE GENOMIC DNA]</scope>
    <source>
        <strain evidence="3 4">HMF7854</strain>
    </source>
</reference>
<keyword evidence="4" id="KW-1185">Reference proteome</keyword>
<proteinExistence type="predicted"/>
<dbReference type="AlphaFoldDB" id="A0A3R9YNS4"/>
<dbReference type="PROSITE" id="PS51257">
    <property type="entry name" value="PROKAR_LIPOPROTEIN"/>
    <property type="match status" value="1"/>
</dbReference>
<accession>A0A3R9YNS4</accession>
<dbReference type="EMBL" id="RWJF01000001">
    <property type="protein sequence ID" value="RST31707.1"/>
    <property type="molecule type" value="Genomic_DNA"/>
</dbReference>
<evidence type="ECO:0000313" key="3">
    <source>
        <dbReference type="EMBL" id="RST31707.1"/>
    </source>
</evidence>
<feature type="chain" id="PRO_5018665828" evidence="2">
    <location>
        <begin position="20"/>
        <end position="132"/>
    </location>
</feature>
<organism evidence="3 4">
    <name type="scientific">Sphingomonas ginkgonis</name>
    <dbReference type="NCBI Taxonomy" id="2315330"/>
    <lineage>
        <taxon>Bacteria</taxon>
        <taxon>Pseudomonadati</taxon>
        <taxon>Pseudomonadota</taxon>
        <taxon>Alphaproteobacteria</taxon>
        <taxon>Sphingomonadales</taxon>
        <taxon>Sphingomonadaceae</taxon>
        <taxon>Sphingomonas</taxon>
    </lineage>
</organism>
<evidence type="ECO:0000313" key="4">
    <source>
        <dbReference type="Proteomes" id="UP000274661"/>
    </source>
</evidence>
<name>A0A3R9YNS4_9SPHN</name>
<dbReference type="Proteomes" id="UP000274661">
    <property type="component" value="Unassembled WGS sequence"/>
</dbReference>
<sequence>MLRFVLLLPLAGLTACTYARTTMLGPDTALVAVSDSEGSTVAVQRKAMTTAAREGRRRGFDYFGVLASDEGREASTGLDRGQIPTPDDSRAQSVGSATYVSAAAALRVRYYRRGELPPAATGLYSTAVLRPR</sequence>
<protein>
    <submittedName>
        <fullName evidence="3">Uncharacterized protein</fullName>
    </submittedName>
</protein>
<evidence type="ECO:0000256" key="1">
    <source>
        <dbReference type="SAM" id="MobiDB-lite"/>
    </source>
</evidence>
<keyword evidence="2" id="KW-0732">Signal</keyword>
<gene>
    <name evidence="3" type="ORF">HMF7854_13315</name>
</gene>
<evidence type="ECO:0000256" key="2">
    <source>
        <dbReference type="SAM" id="SignalP"/>
    </source>
</evidence>
<feature type="signal peptide" evidence="2">
    <location>
        <begin position="1"/>
        <end position="19"/>
    </location>
</feature>